<dbReference type="Proteomes" id="UP000663855">
    <property type="component" value="Unassembled WGS sequence"/>
</dbReference>
<dbReference type="Proteomes" id="UP000681720">
    <property type="component" value="Unassembled WGS sequence"/>
</dbReference>
<evidence type="ECO:0000313" key="2">
    <source>
        <dbReference type="EMBL" id="CAF1622915.1"/>
    </source>
</evidence>
<evidence type="ECO:0000313" key="7">
    <source>
        <dbReference type="Proteomes" id="UP000663834"/>
    </source>
</evidence>
<comment type="caution">
    <text evidence="2">The sequence shown here is derived from an EMBL/GenBank/DDBJ whole genome shotgun (WGS) entry which is preliminary data.</text>
</comment>
<evidence type="ECO:0000313" key="3">
    <source>
        <dbReference type="EMBL" id="CAF2093140.1"/>
    </source>
</evidence>
<evidence type="ECO:0000313" key="1">
    <source>
        <dbReference type="EMBL" id="CAF1620242.1"/>
    </source>
</evidence>
<protein>
    <submittedName>
        <fullName evidence="2">Uncharacterized protein</fullName>
    </submittedName>
</protein>
<proteinExistence type="predicted"/>
<dbReference type="EMBL" id="CAJNOV010018469">
    <property type="protein sequence ID" value="CAF1620242.1"/>
    <property type="molecule type" value="Genomic_DNA"/>
</dbReference>
<dbReference type="OrthoDB" id="9998771at2759"/>
<evidence type="ECO:0000313" key="6">
    <source>
        <dbReference type="EMBL" id="CAF4017058.1"/>
    </source>
</evidence>
<evidence type="ECO:0000313" key="5">
    <source>
        <dbReference type="EMBL" id="CAF3956437.1"/>
    </source>
</evidence>
<accession>A0A816CCU8</accession>
<dbReference type="Proteomes" id="UP000663824">
    <property type="component" value="Unassembled WGS sequence"/>
</dbReference>
<dbReference type="Proteomes" id="UP000681967">
    <property type="component" value="Unassembled WGS sequence"/>
</dbReference>
<name>A0A816CCU8_9BILA</name>
<dbReference type="EMBL" id="CAJNOW010013623">
    <property type="protein sequence ID" value="CAF1622915.1"/>
    <property type="molecule type" value="Genomic_DNA"/>
</dbReference>
<gene>
    <name evidence="4" type="ORF">BYL167_LOCUS2345</name>
    <name evidence="1" type="ORF">CJN711_LOCUS37800</name>
    <name evidence="5" type="ORF">GIL414_LOCUS9371</name>
    <name evidence="2" type="ORF">KQP761_LOCUS24912</name>
    <name evidence="3" type="ORF">MBJ925_LOCUS20942</name>
    <name evidence="6" type="ORF">SMN809_LOCUS12801</name>
</gene>
<organism evidence="2 7">
    <name type="scientific">Rotaria magnacalcarata</name>
    <dbReference type="NCBI Taxonomy" id="392030"/>
    <lineage>
        <taxon>Eukaryota</taxon>
        <taxon>Metazoa</taxon>
        <taxon>Spiralia</taxon>
        <taxon>Gnathifera</taxon>
        <taxon>Rotifera</taxon>
        <taxon>Eurotatoria</taxon>
        <taxon>Bdelloidea</taxon>
        <taxon>Philodinida</taxon>
        <taxon>Philodinidae</taxon>
        <taxon>Rotaria</taxon>
    </lineage>
</organism>
<evidence type="ECO:0000313" key="4">
    <source>
        <dbReference type="EMBL" id="CAF3789121.1"/>
    </source>
</evidence>
<reference evidence="2" key="1">
    <citation type="submission" date="2021-02" db="EMBL/GenBank/DDBJ databases">
        <authorList>
            <person name="Nowell W R."/>
        </authorList>
    </citation>
    <scope>NUCLEOTIDE SEQUENCE</scope>
</reference>
<dbReference type="Proteomes" id="UP000676336">
    <property type="component" value="Unassembled WGS sequence"/>
</dbReference>
<dbReference type="EMBL" id="CAJOBJ010003190">
    <property type="protein sequence ID" value="CAF3956437.1"/>
    <property type="molecule type" value="Genomic_DNA"/>
</dbReference>
<dbReference type="AlphaFoldDB" id="A0A816CCU8"/>
<dbReference type="EMBL" id="CAJOBH010000404">
    <property type="protein sequence ID" value="CAF3789121.1"/>
    <property type="molecule type" value="Genomic_DNA"/>
</dbReference>
<sequence length="325" mass="38437">MEEQNKFSMKHNSTSIDGKQIIWTLSNHLNAHMKTEPLKRREQLKELPRLKKKQQQQQQINEYISDESNCLSNIDVNKSKNDQLLFIPPMEYNSIERREKKQIGVVKPLLTVEKQTNQWNCSELEKLQRRFSELIDGKSNEDKTLPINESLLIERIESLYSSMGSLLYVSPCLIRLFILTDLQVCSLEQWKLIHRGYPIWLYNTGLNPRRSSELRLMIADEKTGFILWSDRVTSTSNIIQPTNLTLSFRHSLNNSSIMLRFESTDDNLFTKFYSYLKQNRFLAENSSNHKILKRFIKKSDISPPCHFKHFNHIEENITDVHHLYY</sequence>
<dbReference type="EMBL" id="CAJOBI010004927">
    <property type="protein sequence ID" value="CAF4017058.1"/>
    <property type="molecule type" value="Genomic_DNA"/>
</dbReference>
<dbReference type="Proteomes" id="UP000663834">
    <property type="component" value="Unassembled WGS sequence"/>
</dbReference>
<dbReference type="EMBL" id="CAJNRE010010586">
    <property type="protein sequence ID" value="CAF2093140.1"/>
    <property type="molecule type" value="Genomic_DNA"/>
</dbReference>